<feature type="region of interest" description="Disordered" evidence="1">
    <location>
        <begin position="263"/>
        <end position="385"/>
    </location>
</feature>
<dbReference type="EMBL" id="JWIN03000037">
    <property type="protein sequence ID" value="KAB1253570.1"/>
    <property type="molecule type" value="Genomic_DNA"/>
</dbReference>
<keyword evidence="3" id="KW-1185">Reference proteome</keyword>
<feature type="compositionally biased region" description="Gly residues" evidence="1">
    <location>
        <begin position="269"/>
        <end position="284"/>
    </location>
</feature>
<evidence type="ECO:0000256" key="1">
    <source>
        <dbReference type="SAM" id="MobiDB-lite"/>
    </source>
</evidence>
<gene>
    <name evidence="2" type="ORF">Cadr_000002738</name>
</gene>
<feature type="region of interest" description="Disordered" evidence="1">
    <location>
        <begin position="406"/>
        <end position="607"/>
    </location>
</feature>
<evidence type="ECO:0000313" key="3">
    <source>
        <dbReference type="Proteomes" id="UP000299084"/>
    </source>
</evidence>
<dbReference type="AlphaFoldDB" id="A0A5N4C3Y5"/>
<organism evidence="2 3">
    <name type="scientific">Camelus dromedarius</name>
    <name type="common">Dromedary</name>
    <name type="synonym">Arabian camel</name>
    <dbReference type="NCBI Taxonomy" id="9838"/>
    <lineage>
        <taxon>Eukaryota</taxon>
        <taxon>Metazoa</taxon>
        <taxon>Chordata</taxon>
        <taxon>Craniata</taxon>
        <taxon>Vertebrata</taxon>
        <taxon>Euteleostomi</taxon>
        <taxon>Mammalia</taxon>
        <taxon>Eutheria</taxon>
        <taxon>Laurasiatheria</taxon>
        <taxon>Artiodactyla</taxon>
        <taxon>Tylopoda</taxon>
        <taxon>Camelidae</taxon>
        <taxon>Camelus</taxon>
    </lineage>
</organism>
<feature type="region of interest" description="Disordered" evidence="1">
    <location>
        <begin position="1"/>
        <end position="36"/>
    </location>
</feature>
<feature type="compositionally biased region" description="Gly residues" evidence="1">
    <location>
        <begin position="337"/>
        <end position="347"/>
    </location>
</feature>
<reference evidence="2 3" key="1">
    <citation type="journal article" date="2019" name="Mol. Ecol. Resour.">
        <title>Improving Illumina assemblies with Hi-C and long reads: an example with the North African dromedary.</title>
        <authorList>
            <person name="Elbers J.P."/>
            <person name="Rogers M.F."/>
            <person name="Perelman P.L."/>
            <person name="Proskuryakova A.A."/>
            <person name="Serdyukova N.A."/>
            <person name="Johnson W.E."/>
            <person name="Horin P."/>
            <person name="Corander J."/>
            <person name="Murphy D."/>
            <person name="Burger P.A."/>
        </authorList>
    </citation>
    <scope>NUCLEOTIDE SEQUENCE [LARGE SCALE GENOMIC DNA]</scope>
    <source>
        <strain evidence="2">Drom800</strain>
        <tissue evidence="2">Blood</tissue>
    </source>
</reference>
<dbReference type="Proteomes" id="UP000299084">
    <property type="component" value="Unassembled WGS sequence"/>
</dbReference>
<evidence type="ECO:0000313" key="2">
    <source>
        <dbReference type="EMBL" id="KAB1253570.1"/>
    </source>
</evidence>
<accession>A0A5N4C3Y5</accession>
<proteinExistence type="predicted"/>
<feature type="compositionally biased region" description="Basic and acidic residues" evidence="1">
    <location>
        <begin position="448"/>
        <end position="473"/>
    </location>
</feature>
<feature type="compositionally biased region" description="Gly residues" evidence="1">
    <location>
        <begin position="557"/>
        <end position="578"/>
    </location>
</feature>
<feature type="compositionally biased region" description="Basic residues" evidence="1">
    <location>
        <begin position="25"/>
        <end position="36"/>
    </location>
</feature>
<protein>
    <submittedName>
        <fullName evidence="2">Uncharacterized protein</fullName>
    </submittedName>
</protein>
<feature type="compositionally biased region" description="Gly residues" evidence="1">
    <location>
        <begin position="314"/>
        <end position="327"/>
    </location>
</feature>
<name>A0A5N4C3Y5_CAMDR</name>
<comment type="caution">
    <text evidence="2">The sequence shown here is derived from an EMBL/GenBank/DDBJ whole genome shotgun (WGS) entry which is preliminary data.</text>
</comment>
<sequence>MKGEGLSVELASHSGPSQYCGPHLSSHKTGRRQPRRAQHTLYRMATLSLGAKPWCIPPPRLGREFHISFQDNKNICAKAEEEAGHSEASLPGLRKDREDLSDWGRGCEVGFNSSPPRAWRGYKGPEATSLYASRRGPRRLAWAPFLLGWPRRVTGPGLFGPHVYFRDSLPPPSRYTRVPAVLCALVAQVWGGTREAALGKVIPGGPAGQARVAGGAAAGLSPKHFRRALASRAAAEGPARWGRPSPDSCSGAVRLPARLPEAGLKGEAGRGGHGGEAGRRGGGSARREPLAGKGGGRGAAAAAGGASRENLEVGGRGPGSRGGGGAPRGRRDRGREGIGGARPGRGAGTWEDKSEGGAGDLETQRGDKRTGWVGGAAPGDASEGGICVYGVGGSLVWEGLERDVKGQHKKGARGAPPPLATKGRGGREGEAAGRKGHTQGGASWGWTVREEGGPGLRQAREGKGEQTRGKGADGRVCSAEGRDLTLPIQMTQRPRWGPHRRDGATKAGPKLPRGKRVAGAATDSAGRRHHRPLPVPSGSGLGRGGAEPGRYHSEQRGGLGRGKGGARGQNPVGGGGGATPWEKGLGTSRMDQSANKARVASRGSSGQWEGRTLRRLGVGVVYSTFQRLPSSLKDGVACITPGPRGAQGAEEGGSFVLRGVKEVKVS</sequence>